<dbReference type="KEGG" id="cbd:CBUD_1068"/>
<dbReference type="RefSeq" id="WP_005772371.1">
    <property type="nucleotide sequence ID" value="NC_009727.1"/>
</dbReference>
<dbReference type="AlphaFoldDB" id="A9KCE4"/>
<dbReference type="HOGENOM" id="CLU_2301105_0_0_6"/>
<protein>
    <submittedName>
        <fullName evidence="1">Lipoprotein</fullName>
    </submittedName>
</protein>
<evidence type="ECO:0000313" key="1">
    <source>
        <dbReference type="EMBL" id="ABS77375.1"/>
    </source>
</evidence>
<proteinExistence type="predicted"/>
<organism evidence="1 2">
    <name type="scientific">Coxiella burnetii (strain Dugway 5J108-111)</name>
    <dbReference type="NCBI Taxonomy" id="434922"/>
    <lineage>
        <taxon>Bacteria</taxon>
        <taxon>Pseudomonadati</taxon>
        <taxon>Pseudomonadota</taxon>
        <taxon>Gammaproteobacteria</taxon>
        <taxon>Legionellales</taxon>
        <taxon>Coxiellaceae</taxon>
        <taxon>Coxiella</taxon>
    </lineage>
</organism>
<dbReference type="PROSITE" id="PS51257">
    <property type="entry name" value="PROKAR_LIPOPROTEIN"/>
    <property type="match status" value="1"/>
</dbReference>
<sequence>MKREPLVSGFRFVLCVIGAMLLAGCKHSALVTTQPISRVHHVSPAAEPQWYTCYVKNRVRTGLWSGTSHRRFHAKARAFNRCHRFSGKPATCYFSYCRRW</sequence>
<keyword evidence="1" id="KW-0449">Lipoprotein</keyword>
<gene>
    <name evidence="1" type="ordered locus">CBUD_1068</name>
</gene>
<accession>A9KCE4</accession>
<dbReference type="Proteomes" id="UP000008555">
    <property type="component" value="Chromosome"/>
</dbReference>
<reference evidence="1 2" key="1">
    <citation type="journal article" date="2009" name="Infect. Immun.">
        <title>Comparative genomics reveal extensive transposon-mediated genomic plasticity and diversity among potential effector proteins within the genus Coxiella.</title>
        <authorList>
            <person name="Beare P.A."/>
            <person name="Unsworth N."/>
            <person name="Andoh M."/>
            <person name="Voth D.E."/>
            <person name="Omsland A."/>
            <person name="Gilk S.D."/>
            <person name="Williams K.P."/>
            <person name="Sobral B.W."/>
            <person name="Kupko J.J.III."/>
            <person name="Porcella S.F."/>
            <person name="Samuel J.E."/>
            <person name="Heinzen R.A."/>
        </authorList>
    </citation>
    <scope>NUCLEOTIDE SEQUENCE [LARGE SCALE GENOMIC DNA]</scope>
    <source>
        <strain evidence="1 2">Dugway 5J108-111</strain>
    </source>
</reference>
<dbReference type="EMBL" id="CP000733">
    <property type="protein sequence ID" value="ABS77375.1"/>
    <property type="molecule type" value="Genomic_DNA"/>
</dbReference>
<name>A9KCE4_COXBN</name>
<evidence type="ECO:0000313" key="2">
    <source>
        <dbReference type="Proteomes" id="UP000008555"/>
    </source>
</evidence>